<dbReference type="InterPro" id="IPR002938">
    <property type="entry name" value="FAD-bd"/>
</dbReference>
<comment type="caution">
    <text evidence="3">The sequence shown here is derived from an EMBL/GenBank/DDBJ whole genome shotgun (WGS) entry which is preliminary data.</text>
</comment>
<proteinExistence type="predicted"/>
<dbReference type="Proteomes" id="UP000440096">
    <property type="component" value="Unassembled WGS sequence"/>
</dbReference>
<evidence type="ECO:0000259" key="2">
    <source>
        <dbReference type="Pfam" id="PF01494"/>
    </source>
</evidence>
<protein>
    <submittedName>
        <fullName evidence="3">3-(3-hydroxyphenyl)propionate hydroxylase</fullName>
    </submittedName>
</protein>
<dbReference type="Gene3D" id="3.50.50.60">
    <property type="entry name" value="FAD/NAD(P)-binding domain"/>
    <property type="match status" value="1"/>
</dbReference>
<name>A0A6N7YXB7_9PSEU</name>
<evidence type="ECO:0000313" key="3">
    <source>
        <dbReference type="EMBL" id="MTD56572.1"/>
    </source>
</evidence>
<accession>A0A6N7YXB7</accession>
<dbReference type="EMBL" id="WMBA01000036">
    <property type="protein sequence ID" value="MTD56572.1"/>
    <property type="molecule type" value="Genomic_DNA"/>
</dbReference>
<organism evidence="3 4">
    <name type="scientific">Amycolatopsis pithecellobii</name>
    <dbReference type="NCBI Taxonomy" id="664692"/>
    <lineage>
        <taxon>Bacteria</taxon>
        <taxon>Bacillati</taxon>
        <taxon>Actinomycetota</taxon>
        <taxon>Actinomycetes</taxon>
        <taxon>Pseudonocardiales</taxon>
        <taxon>Pseudonocardiaceae</taxon>
        <taxon>Amycolatopsis</taxon>
    </lineage>
</organism>
<evidence type="ECO:0000256" key="1">
    <source>
        <dbReference type="ARBA" id="ARBA00023002"/>
    </source>
</evidence>
<sequence length="581" mass="63585">MNRRTSDVDTEVLIVGAGPVGLTLGNLLGLRGQKVTIIESRSALIDYPRGVGLDDESFRTIQTMGLAEQISQHTVPQHIMRLVNGRGQVLVTNNPTTDEFGWPRKHGFVQPLVDRELLAGLGRFDTVDVRFGHELVDLHPAGNRVRAVVSSAAEGESAAVEITARYVVGCEGGRSRTRELMGVEFEGKSPPTRWLVVDVANDPLGTPNAWLGADPRRPYVSIGLPHGIRRWEFMLFDDESDDLLDGPEFMAGLLRPHVPDPNDLSIIGRRVYTHHGRLATSFRAGRLLLAGDAAHLMPVWLGQGWNSGIRDATNLAWKLTSVLRGFSRDELLDTYDQERRAHASAMIELNMTAGSIMTLGPMGAAIRDIIARGINVLPTVKSYFTDMRFKPMPRYAQGVVVDENSGEPGRSAAALVRKLVQVTNAPHRKSAVGTQFIQPRVQTARGETPLDDVIGNWWAIAAWAQDPSALLSAADLEHVKVLGARLVCMVPGPQRAWAEREYAGSPVTVLGDHTGRLKTWFDDRAAGVLFLRPDRFIAAACLAQETSKTFAAVLRAMSYDAYGTSAEPSDNTYGEPKWASP</sequence>
<dbReference type="Pfam" id="PF01494">
    <property type="entry name" value="FAD_binding_3"/>
    <property type="match status" value="1"/>
</dbReference>
<dbReference type="GO" id="GO:0008688">
    <property type="term" value="F:3-(3-hydroxyphenyl)propionate hydroxylase activity"/>
    <property type="evidence" value="ECO:0007669"/>
    <property type="project" value="TreeGrafter"/>
</dbReference>
<evidence type="ECO:0000313" key="4">
    <source>
        <dbReference type="Proteomes" id="UP000440096"/>
    </source>
</evidence>
<reference evidence="3 4" key="1">
    <citation type="submission" date="2019-11" db="EMBL/GenBank/DDBJ databases">
        <title>Draft genome of Amycolatopsis RM579.</title>
        <authorList>
            <person name="Duangmal K."/>
            <person name="Mingma R."/>
        </authorList>
    </citation>
    <scope>NUCLEOTIDE SEQUENCE [LARGE SCALE GENOMIC DNA]</scope>
    <source>
        <strain evidence="3 4">RM579</strain>
    </source>
</reference>
<dbReference type="OrthoDB" id="8670884at2"/>
<dbReference type="GO" id="GO:0071949">
    <property type="term" value="F:FAD binding"/>
    <property type="evidence" value="ECO:0007669"/>
    <property type="project" value="InterPro"/>
</dbReference>
<keyword evidence="1" id="KW-0560">Oxidoreductase</keyword>
<keyword evidence="4" id="KW-1185">Reference proteome</keyword>
<dbReference type="SUPFAM" id="SSF51905">
    <property type="entry name" value="FAD/NAD(P)-binding domain"/>
    <property type="match status" value="1"/>
</dbReference>
<dbReference type="PRINTS" id="PR00420">
    <property type="entry name" value="RNGMNOXGNASE"/>
</dbReference>
<dbReference type="InterPro" id="IPR036188">
    <property type="entry name" value="FAD/NAD-bd_sf"/>
</dbReference>
<dbReference type="GO" id="GO:0019622">
    <property type="term" value="P:3-(3-hydroxy)phenylpropionate catabolic process"/>
    <property type="evidence" value="ECO:0007669"/>
    <property type="project" value="TreeGrafter"/>
</dbReference>
<gene>
    <name evidence="3" type="ORF">GKO32_21735</name>
</gene>
<dbReference type="PANTHER" id="PTHR43476:SF3">
    <property type="entry name" value="FAD-BINDING MONOOXYGENASE"/>
    <property type="match status" value="1"/>
</dbReference>
<feature type="domain" description="FAD-binding" evidence="2">
    <location>
        <begin position="9"/>
        <end position="348"/>
    </location>
</feature>
<dbReference type="InterPro" id="IPR050631">
    <property type="entry name" value="PheA/TfdB_FAD_monoxygenase"/>
</dbReference>
<dbReference type="AlphaFoldDB" id="A0A6N7YXB7"/>
<dbReference type="Gene3D" id="3.30.70.2450">
    <property type="match status" value="1"/>
</dbReference>
<dbReference type="PANTHER" id="PTHR43476">
    <property type="entry name" value="3-(3-HYDROXY-PHENYL)PROPIONATE/3-HYDROXYCINNAMIC ACID HYDROXYLASE"/>
    <property type="match status" value="1"/>
</dbReference>
<dbReference type="RefSeq" id="WP_154758732.1">
    <property type="nucleotide sequence ID" value="NZ_WMBA01000036.1"/>
</dbReference>